<dbReference type="Gene3D" id="2.20.20.160">
    <property type="match status" value="1"/>
</dbReference>
<dbReference type="RefSeq" id="XP_026762632.1">
    <property type="nucleotide sequence ID" value="XM_026906831.3"/>
</dbReference>
<dbReference type="OrthoDB" id="121932at2759"/>
<dbReference type="AlphaFoldDB" id="A0A6J1X7E5"/>
<feature type="chain" id="PRO_5026779478" evidence="1">
    <location>
        <begin position="24"/>
        <end position="243"/>
    </location>
</feature>
<feature type="signal peptide" evidence="1">
    <location>
        <begin position="1"/>
        <end position="23"/>
    </location>
</feature>
<sequence length="243" mass="28322">MWPFINYLLFGLCLVVMYGNTSCKEQEPALYYYGSESERNLPACEEKQACSVLLLRYWQDPALVRLCRCAARMRCDAIAPSNSLIELNNRAYFQFCKPITDWPECSNIDSPLIVETSYDRINPDEIEELHHRNIELTPPKIIFNCRCRNPNYWRPKSNTDDNDAIHVYRCSFLPLCETGEFCGNVNYDLNALYQSCLCPKNHICVHNGGVTYDYISELLYRGRGWKAYCQSIKNNTSTEYEDY</sequence>
<keyword evidence="2" id="KW-1185">Reference proteome</keyword>
<dbReference type="InParanoid" id="A0A6J1X7E5"/>
<protein>
    <submittedName>
        <fullName evidence="3">Uncharacterized protein LOC113521320</fullName>
    </submittedName>
</protein>
<dbReference type="Proteomes" id="UP001652740">
    <property type="component" value="Unplaced"/>
</dbReference>
<evidence type="ECO:0000313" key="3">
    <source>
        <dbReference type="RefSeq" id="XP_026762632.1"/>
    </source>
</evidence>
<reference evidence="3" key="1">
    <citation type="submission" date="2025-08" db="UniProtKB">
        <authorList>
            <consortium name="RefSeq"/>
        </authorList>
    </citation>
    <scope>IDENTIFICATION</scope>
    <source>
        <tissue evidence="3">Whole larvae</tissue>
    </source>
</reference>
<dbReference type="GeneID" id="113521320"/>
<keyword evidence="1" id="KW-0732">Signal</keyword>
<gene>
    <name evidence="3" type="primary">LOC113521320</name>
</gene>
<accession>A0A6J1X7E5</accession>
<organism evidence="2 3">
    <name type="scientific">Galleria mellonella</name>
    <name type="common">Greater wax moth</name>
    <dbReference type="NCBI Taxonomy" id="7137"/>
    <lineage>
        <taxon>Eukaryota</taxon>
        <taxon>Metazoa</taxon>
        <taxon>Ecdysozoa</taxon>
        <taxon>Arthropoda</taxon>
        <taxon>Hexapoda</taxon>
        <taxon>Insecta</taxon>
        <taxon>Pterygota</taxon>
        <taxon>Neoptera</taxon>
        <taxon>Endopterygota</taxon>
        <taxon>Lepidoptera</taxon>
        <taxon>Glossata</taxon>
        <taxon>Ditrysia</taxon>
        <taxon>Pyraloidea</taxon>
        <taxon>Pyralidae</taxon>
        <taxon>Galleriinae</taxon>
        <taxon>Galleria</taxon>
    </lineage>
</organism>
<evidence type="ECO:0000313" key="2">
    <source>
        <dbReference type="Proteomes" id="UP001652740"/>
    </source>
</evidence>
<dbReference type="KEGG" id="gmw:113521320"/>
<evidence type="ECO:0000256" key="1">
    <source>
        <dbReference type="SAM" id="SignalP"/>
    </source>
</evidence>
<proteinExistence type="predicted"/>
<name>A0A6J1X7E5_GALME</name>